<keyword evidence="1" id="KW-1133">Transmembrane helix</keyword>
<keyword evidence="1" id="KW-0472">Membrane</keyword>
<organism evidence="2 3">
    <name type="scientific">Coprobacillus cateniformis</name>
    <dbReference type="NCBI Taxonomy" id="100884"/>
    <lineage>
        <taxon>Bacteria</taxon>
        <taxon>Bacillati</taxon>
        <taxon>Bacillota</taxon>
        <taxon>Erysipelotrichia</taxon>
        <taxon>Erysipelotrichales</taxon>
        <taxon>Coprobacillaceae</taxon>
        <taxon>Coprobacillus</taxon>
    </lineage>
</organism>
<comment type="caution">
    <text evidence="2">The sequence shown here is derived from an EMBL/GenBank/DDBJ whole genome shotgun (WGS) entry which is preliminary data.</text>
</comment>
<dbReference type="HOGENOM" id="CLU_2421891_0_0_9"/>
<gene>
    <name evidence="2" type="ORF">HMPREF9488_01689</name>
</gene>
<feature type="transmembrane region" description="Helical" evidence="1">
    <location>
        <begin position="30"/>
        <end position="51"/>
    </location>
</feature>
<evidence type="ECO:0000256" key="1">
    <source>
        <dbReference type="SAM" id="Phobius"/>
    </source>
</evidence>
<dbReference type="STRING" id="100884.GCA_000269565_03532"/>
<sequence length="91" mass="9990">MHFVICAFIALICLITAILFTEVFPKWFKAFLTLIGAGTSGYALAILIRKIAIWTKAFAKPQLLPTAGICAVVMLVLIIIVVVIIKKKKKS</sequence>
<keyword evidence="1" id="KW-0812">Transmembrane</keyword>
<keyword evidence="3" id="KW-1185">Reference proteome</keyword>
<feature type="transmembrane region" description="Helical" evidence="1">
    <location>
        <begin position="63"/>
        <end position="85"/>
    </location>
</feature>
<dbReference type="eggNOG" id="ENOG5033HUI">
    <property type="taxonomic scope" value="Bacteria"/>
</dbReference>
<name>E7GA99_9FIRM</name>
<dbReference type="OrthoDB" id="1651011at2"/>
<dbReference type="EMBL" id="ADKX01000030">
    <property type="protein sequence ID" value="EFW05107.1"/>
    <property type="molecule type" value="Genomic_DNA"/>
</dbReference>
<dbReference type="Proteomes" id="UP000003157">
    <property type="component" value="Unassembled WGS sequence"/>
</dbReference>
<accession>E7GA99</accession>
<dbReference type="AlphaFoldDB" id="E7GA99"/>
<dbReference type="GeneID" id="78231289"/>
<evidence type="ECO:0000313" key="2">
    <source>
        <dbReference type="EMBL" id="EFW05107.1"/>
    </source>
</evidence>
<dbReference type="RefSeq" id="WP_008788797.1">
    <property type="nucleotide sequence ID" value="NZ_AKCB01000003.1"/>
</dbReference>
<protein>
    <submittedName>
        <fullName evidence="2">Uncharacterized protein</fullName>
    </submittedName>
</protein>
<evidence type="ECO:0000313" key="3">
    <source>
        <dbReference type="Proteomes" id="UP000003157"/>
    </source>
</evidence>
<reference evidence="2 3" key="1">
    <citation type="submission" date="2010-12" db="EMBL/GenBank/DDBJ databases">
        <title>The Genome Sequence of Coprobacillus sp. strain 29_1.</title>
        <authorList>
            <consortium name="The Broad Institute Genome Sequencing Platform"/>
            <person name="Earl A."/>
            <person name="Ward D."/>
            <person name="Feldgarden M."/>
            <person name="Gevers D."/>
            <person name="Daigneault M."/>
            <person name="Sibley C.D."/>
            <person name="White A."/>
            <person name="Strauss J."/>
            <person name="Allen-Vercoe E."/>
            <person name="Young S.K."/>
            <person name="Zeng Q."/>
            <person name="Gargeya S."/>
            <person name="Fitzgerald M."/>
            <person name="Haas B."/>
            <person name="Abouelleil A."/>
            <person name="Alvarado L."/>
            <person name="Arachchi H.M."/>
            <person name="Berlin A."/>
            <person name="Brown A."/>
            <person name="Chapman S.B."/>
            <person name="Chen Z."/>
            <person name="Dunbar C."/>
            <person name="Freedman E."/>
            <person name="Gearin G."/>
            <person name="Gellesch M."/>
            <person name="Goldberg J."/>
            <person name="Griggs A."/>
            <person name="Gujja S."/>
            <person name="Heilman E."/>
            <person name="Heiman D."/>
            <person name="Howarth C."/>
            <person name="Larson L."/>
            <person name="Lui A."/>
            <person name="MacDonald P.J.P."/>
            <person name="Mehta T."/>
            <person name="Montmayeur A."/>
            <person name="Murphy C."/>
            <person name="Neiman D."/>
            <person name="Pearson M."/>
            <person name="Priest M."/>
            <person name="Roberts A."/>
            <person name="Saif S."/>
            <person name="Shea T."/>
            <person name="Shenoy N."/>
            <person name="Sisk P."/>
            <person name="Stolte C."/>
            <person name="Sykes S."/>
            <person name="White J."/>
            <person name="Yandava C."/>
            <person name="Nusbaum C."/>
            <person name="Birren B."/>
        </authorList>
    </citation>
    <scope>NUCLEOTIDE SEQUENCE [LARGE SCALE GENOMIC DNA]</scope>
    <source>
        <strain evidence="2 3">29_1</strain>
    </source>
</reference>
<proteinExistence type="predicted"/>